<evidence type="ECO:0000256" key="1">
    <source>
        <dbReference type="ARBA" id="ARBA00005189"/>
    </source>
</evidence>
<keyword evidence="5 11" id="KW-0012">Acyltransferase</keyword>
<keyword evidence="2" id="KW-0444">Lipid biosynthesis</keyword>
<dbReference type="PANTHER" id="PTHR37323">
    <property type="entry name" value="GCN5-RELATED N-ACETYLTRANSFERASE"/>
    <property type="match status" value="1"/>
</dbReference>
<dbReference type="SUPFAM" id="SSF55729">
    <property type="entry name" value="Acyl-CoA N-acyltransferases (Nat)"/>
    <property type="match status" value="1"/>
</dbReference>
<evidence type="ECO:0000256" key="5">
    <source>
        <dbReference type="ARBA" id="ARBA00023315"/>
    </source>
</evidence>
<evidence type="ECO:0000256" key="8">
    <source>
        <dbReference type="ARBA" id="ARBA00039866"/>
    </source>
</evidence>
<dbReference type="Proteomes" id="UP000236752">
    <property type="component" value="Unassembled WGS sequence"/>
</dbReference>
<dbReference type="PANTHER" id="PTHR37323:SF1">
    <property type="entry name" value="L-ORNITHINE N(ALPHA)-ACYLTRANSFERASE"/>
    <property type="match status" value="1"/>
</dbReference>
<keyword evidence="3 11" id="KW-0808">Transferase</keyword>
<evidence type="ECO:0000256" key="6">
    <source>
        <dbReference type="ARBA" id="ARBA00038095"/>
    </source>
</evidence>
<keyword evidence="4" id="KW-0443">Lipid metabolism</keyword>
<name>A0A1H5X5M8_9RHOB</name>
<comment type="pathway">
    <text evidence="1">Lipid metabolism.</text>
</comment>
<dbReference type="Gene3D" id="3.40.630.30">
    <property type="match status" value="1"/>
</dbReference>
<comment type="similarity">
    <text evidence="6">Belongs to the acetyltransferase family. OlsB subfamily.</text>
</comment>
<sequence>MLACVLALDQRQSACCAGIPFRIRTGTDQKGTSMTGQTPRFTTRLARDDADLLAAQRLRYDVFVRELGGDGDLVDHDAGLERDAFDPHFDHLLLLDESRTDDQVVGVYRLLRDDQAGHIGRFYSDAEYDLDPLLRSGRKLLELGRSCLHKDYRGGAGMMVLWQALADYVTQHDIDILFGTASFHGTDIDALAHPLSNLHHRHLVSEDLRVRSKEYQSLNVLPEDQVDRRRAVLETPALIKAYLRLGGAVGDGAFVDHQFNTTDVCLIMDTQRLNARQKGIYTKDAK</sequence>
<accession>A0A1H5X5M8</accession>
<dbReference type="InterPro" id="IPR052351">
    <property type="entry name" value="Ornithine_N-alpha-AT"/>
</dbReference>
<protein>
    <recommendedName>
        <fullName evidence="8">L-ornithine N(alpha)-acyltransferase</fullName>
        <ecNumber evidence="7">2.3.2.30</ecNumber>
    </recommendedName>
</protein>
<evidence type="ECO:0000256" key="9">
    <source>
        <dbReference type="ARBA" id="ARBA00045724"/>
    </source>
</evidence>
<evidence type="ECO:0000256" key="3">
    <source>
        <dbReference type="ARBA" id="ARBA00022679"/>
    </source>
</evidence>
<evidence type="ECO:0000313" key="12">
    <source>
        <dbReference type="Proteomes" id="UP000236752"/>
    </source>
</evidence>
<dbReference type="InterPro" id="IPR016181">
    <property type="entry name" value="Acyl_CoA_acyltransferase"/>
</dbReference>
<dbReference type="Pfam" id="PF13444">
    <property type="entry name" value="Acetyltransf_5"/>
    <property type="match status" value="1"/>
</dbReference>
<gene>
    <name evidence="11" type="ORF">SAMN04488045_1728</name>
</gene>
<evidence type="ECO:0000256" key="4">
    <source>
        <dbReference type="ARBA" id="ARBA00023098"/>
    </source>
</evidence>
<evidence type="ECO:0000256" key="2">
    <source>
        <dbReference type="ARBA" id="ARBA00022516"/>
    </source>
</evidence>
<organism evidence="11 12">
    <name type="scientific">Thalassococcus halodurans</name>
    <dbReference type="NCBI Taxonomy" id="373675"/>
    <lineage>
        <taxon>Bacteria</taxon>
        <taxon>Pseudomonadati</taxon>
        <taxon>Pseudomonadota</taxon>
        <taxon>Alphaproteobacteria</taxon>
        <taxon>Rhodobacterales</taxon>
        <taxon>Roseobacteraceae</taxon>
        <taxon>Thalassococcus</taxon>
    </lineage>
</organism>
<evidence type="ECO:0000313" key="11">
    <source>
        <dbReference type="EMBL" id="SEG07041.1"/>
    </source>
</evidence>
<comment type="catalytic activity">
    <reaction evidence="10">
        <text>a (3R)-hydroxyacyl-[ACP] + L-ornithine = a lyso-ornithine lipid + holo-[ACP] + H(+)</text>
        <dbReference type="Rhea" id="RHEA:20633"/>
        <dbReference type="Rhea" id="RHEA-COMP:9685"/>
        <dbReference type="Rhea" id="RHEA-COMP:9945"/>
        <dbReference type="ChEBI" id="CHEBI:15378"/>
        <dbReference type="ChEBI" id="CHEBI:46911"/>
        <dbReference type="ChEBI" id="CHEBI:64479"/>
        <dbReference type="ChEBI" id="CHEBI:78827"/>
        <dbReference type="ChEBI" id="CHEBI:138482"/>
        <dbReference type="EC" id="2.3.2.30"/>
    </reaction>
    <physiologicalReaction direction="left-to-right" evidence="10">
        <dbReference type="Rhea" id="RHEA:20634"/>
    </physiologicalReaction>
</comment>
<dbReference type="EMBL" id="FNUZ01000002">
    <property type="protein sequence ID" value="SEG07041.1"/>
    <property type="molecule type" value="Genomic_DNA"/>
</dbReference>
<dbReference type="EC" id="2.3.2.30" evidence="7"/>
<proteinExistence type="inferred from homology"/>
<keyword evidence="12" id="KW-1185">Reference proteome</keyword>
<reference evidence="11 12" key="1">
    <citation type="submission" date="2016-10" db="EMBL/GenBank/DDBJ databases">
        <authorList>
            <person name="de Groot N.N."/>
        </authorList>
    </citation>
    <scope>NUCLEOTIDE SEQUENCE [LARGE SCALE GENOMIC DNA]</scope>
    <source>
        <strain evidence="11 12">DSM 26915</strain>
    </source>
</reference>
<comment type="function">
    <text evidence="9">Catalyzes the first step in the biosynthesis of ornithine lipids, which are phosphorus-free membrane lipids. Catalyzes the 3-hydroxyacyl-acyl carrier protein-dependent acylation of ornithine to form lyso-ornithine lipid (LOL).</text>
</comment>
<evidence type="ECO:0000256" key="10">
    <source>
        <dbReference type="ARBA" id="ARBA00047785"/>
    </source>
</evidence>
<dbReference type="GO" id="GO:0043810">
    <property type="term" value="F:ornithine-acyl [acyl carrier protein] N-acyltransferase activity"/>
    <property type="evidence" value="ECO:0007669"/>
    <property type="project" value="UniProtKB-EC"/>
</dbReference>
<dbReference type="GO" id="GO:0006629">
    <property type="term" value="P:lipid metabolic process"/>
    <property type="evidence" value="ECO:0007669"/>
    <property type="project" value="UniProtKB-KW"/>
</dbReference>
<evidence type="ECO:0000256" key="7">
    <source>
        <dbReference type="ARBA" id="ARBA00039058"/>
    </source>
</evidence>
<dbReference type="AlphaFoldDB" id="A0A1H5X5M8"/>